<dbReference type="PANTHER" id="PTHR33562">
    <property type="entry name" value="ATILLA, ISOFORM B-RELATED-RELATED"/>
    <property type="match status" value="1"/>
</dbReference>
<comment type="subunit">
    <text evidence="13">Interacts (via loop 2 of the three-fingered Ly-6 domain) with Sh/shaker; this interaction may stabilize both components of the complex and may be required for targeting or retention of Sh/shaker to neural cell projections. Interacts (via loop 2 of the three-fingered Ly-6 domain) with nAChRalpha3 and potentially other nicotinic acetylcholine receptors; this interaction is required for antagonism of nicotinic acetylcholine receptors.</text>
</comment>
<evidence type="ECO:0000313" key="15">
    <source>
        <dbReference type="WBParaSite" id="jg7652"/>
    </source>
</evidence>
<keyword evidence="5" id="KW-0090">Biological rhythms</keyword>
<dbReference type="GO" id="GO:0045121">
    <property type="term" value="C:membrane raft"/>
    <property type="evidence" value="ECO:0007669"/>
    <property type="project" value="UniProtKB-SubCell"/>
</dbReference>
<proteinExistence type="inferred from homology"/>
<organism evidence="14 15">
    <name type="scientific">Ditylenchus dipsaci</name>
    <dbReference type="NCBI Taxonomy" id="166011"/>
    <lineage>
        <taxon>Eukaryota</taxon>
        <taxon>Metazoa</taxon>
        <taxon>Ecdysozoa</taxon>
        <taxon>Nematoda</taxon>
        <taxon>Chromadorea</taxon>
        <taxon>Rhabditida</taxon>
        <taxon>Tylenchina</taxon>
        <taxon>Tylenchomorpha</taxon>
        <taxon>Sphaerularioidea</taxon>
        <taxon>Anguinidae</taxon>
        <taxon>Anguininae</taxon>
        <taxon>Ditylenchus</taxon>
    </lineage>
</organism>
<protein>
    <recommendedName>
        <fullName evidence="10">UPAR/Ly6 domain-containing protein qvr</fullName>
    </recommendedName>
    <alternativeName>
        <fullName evidence="11">Protein quiver</fullName>
    </alternativeName>
    <alternativeName>
        <fullName evidence="8">Protein sleepless</fullName>
    </alternativeName>
</protein>
<keyword evidence="6" id="KW-1015">Disulfide bond</keyword>
<dbReference type="Proteomes" id="UP000887574">
    <property type="component" value="Unplaced"/>
</dbReference>
<evidence type="ECO:0000313" key="14">
    <source>
        <dbReference type="Proteomes" id="UP000887574"/>
    </source>
</evidence>
<dbReference type="AlphaFoldDB" id="A0A915EPT6"/>
<evidence type="ECO:0000256" key="5">
    <source>
        <dbReference type="ARBA" id="ARBA00023108"/>
    </source>
</evidence>
<evidence type="ECO:0000256" key="12">
    <source>
        <dbReference type="ARBA" id="ARBA00045788"/>
    </source>
</evidence>
<dbReference type="GO" id="GO:0032222">
    <property type="term" value="P:regulation of synaptic transmission, cholinergic"/>
    <property type="evidence" value="ECO:0007669"/>
    <property type="project" value="InterPro"/>
</dbReference>
<keyword evidence="14" id="KW-1185">Reference proteome</keyword>
<evidence type="ECO:0000256" key="3">
    <source>
        <dbReference type="ARBA" id="ARBA00022475"/>
    </source>
</evidence>
<evidence type="ECO:0000256" key="4">
    <source>
        <dbReference type="ARBA" id="ARBA00022729"/>
    </source>
</evidence>
<keyword evidence="3" id="KW-0472">Membrane</keyword>
<dbReference type="InterPro" id="IPR031424">
    <property type="entry name" value="QVR-like"/>
</dbReference>
<name>A0A915EPT6_9BILA</name>
<comment type="similarity">
    <text evidence="2">Belongs to the quiver family.</text>
</comment>
<reference evidence="15" key="1">
    <citation type="submission" date="2022-11" db="UniProtKB">
        <authorList>
            <consortium name="WormBaseParasite"/>
        </authorList>
    </citation>
    <scope>IDENTIFICATION</scope>
</reference>
<evidence type="ECO:0000256" key="6">
    <source>
        <dbReference type="ARBA" id="ARBA00023157"/>
    </source>
</evidence>
<keyword evidence="4" id="KW-0732">Signal</keyword>
<comment type="function">
    <text evidence="12">Bifunctional regulator of neuronal activity in the mushroom body, and possibly other regions of the brain, that acts as a signaling molecule required for homeostatic regulation of sleep under normal conditions and after sleep deprivation. Reduces neuronal excitability by enhancing Sh/shaker K(+) channel activity; possibly by stabilizing Sh/shaker to increase protein levels, accelerating its activation kinetics, slowing C-type inactivation and enhancing recovery from inactivation. Specifically affects the A-type K(+) current. Antagonizes nicotinic acetylcholine receptors (nAChRs) to reduce synaptic transmission, possibly by preventing their localization to the cell surface. Required for regulation of neuromuscular excitability and plasticity at neuromuscular junctions.</text>
</comment>
<evidence type="ECO:0000256" key="8">
    <source>
        <dbReference type="ARBA" id="ARBA00031037"/>
    </source>
</evidence>
<dbReference type="GO" id="GO:0005886">
    <property type="term" value="C:plasma membrane"/>
    <property type="evidence" value="ECO:0007669"/>
    <property type="project" value="UniProtKB-SubCell"/>
</dbReference>
<evidence type="ECO:0000256" key="7">
    <source>
        <dbReference type="ARBA" id="ARBA00023180"/>
    </source>
</evidence>
<sequence>MPSIRCYSCTTLNADRLLSDVQDLNWKRWLENVRYVSRTEQCNDYFEPIDALRSGVRSQECEDGVCLKMWFREAQGSAQVWRSCIPNSQNKIRPDCTRILSSQGEMEVCTCDGNLCNASTNKYFELFNVWFALTIVFFTRKVHCEIFW</sequence>
<dbReference type="InterPro" id="IPR050975">
    <property type="entry name" value="Sleep_regulator"/>
</dbReference>
<dbReference type="GO" id="GO:0030431">
    <property type="term" value="P:sleep"/>
    <property type="evidence" value="ECO:0007669"/>
    <property type="project" value="InterPro"/>
</dbReference>
<accession>A0A915EPT6</accession>
<dbReference type="GO" id="GO:0048511">
    <property type="term" value="P:rhythmic process"/>
    <property type="evidence" value="ECO:0007669"/>
    <property type="project" value="UniProtKB-KW"/>
</dbReference>
<evidence type="ECO:0000256" key="11">
    <source>
        <dbReference type="ARBA" id="ARBA00044561"/>
    </source>
</evidence>
<comment type="subcellular location">
    <subcellularLocation>
        <location evidence="1">Cell membrane</location>
        <topology evidence="1">Lipid-anchor</topology>
        <topology evidence="1">GPI-anchor</topology>
        <orientation evidence="1">Extracellular side</orientation>
    </subcellularLocation>
    <subcellularLocation>
        <location evidence="9">Membrane raft</location>
        <topology evidence="9">Lipid-anchor</topology>
        <topology evidence="9">GPI-anchor</topology>
        <orientation evidence="9">Extracellular side</orientation>
    </subcellularLocation>
</comment>
<keyword evidence="3" id="KW-1003">Cell membrane</keyword>
<evidence type="ECO:0000256" key="9">
    <source>
        <dbReference type="ARBA" id="ARBA00044499"/>
    </source>
</evidence>
<dbReference type="Pfam" id="PF17064">
    <property type="entry name" value="QVR"/>
    <property type="match status" value="1"/>
</dbReference>
<evidence type="ECO:0000256" key="13">
    <source>
        <dbReference type="ARBA" id="ARBA00046769"/>
    </source>
</evidence>
<evidence type="ECO:0000256" key="1">
    <source>
        <dbReference type="ARBA" id="ARBA00004471"/>
    </source>
</evidence>
<evidence type="ECO:0000256" key="2">
    <source>
        <dbReference type="ARBA" id="ARBA00010522"/>
    </source>
</evidence>
<evidence type="ECO:0000256" key="10">
    <source>
        <dbReference type="ARBA" id="ARBA00044524"/>
    </source>
</evidence>
<dbReference type="PANTHER" id="PTHR33562:SF31">
    <property type="entry name" value="PROTEIN QUIVER"/>
    <property type="match status" value="1"/>
</dbReference>
<keyword evidence="7" id="KW-0325">Glycoprotein</keyword>
<dbReference type="WBParaSite" id="jg7652">
    <property type="protein sequence ID" value="jg7652"/>
    <property type="gene ID" value="jg7652"/>
</dbReference>